<sequence length="92" mass="10409">MPRLGLFGGGDDDKQEEAEFAELESTIVSAKKRLDRNWAFVLEDGARWVQIDTKNIPSDPKPGQPIRIRRAAMGSYLANVNKQIAVRVRREN</sequence>
<reference evidence="1 2" key="1">
    <citation type="submission" date="2019-07" db="EMBL/GenBank/DDBJ databases">
        <title>Novel species isolated from glacier.</title>
        <authorList>
            <person name="Liu Q."/>
            <person name="Xin Y.-H."/>
        </authorList>
    </citation>
    <scope>NUCLEOTIDE SEQUENCE [LARGE SCALE GENOMIC DNA]</scope>
    <source>
        <strain evidence="1 2">LB1R16</strain>
    </source>
</reference>
<gene>
    <name evidence="1" type="ORF">FMM06_10800</name>
</gene>
<keyword evidence="2" id="KW-1185">Reference proteome</keyword>
<protein>
    <submittedName>
        <fullName evidence="1">Uncharacterized protein</fullName>
    </submittedName>
</protein>
<proteinExistence type="predicted"/>
<organism evidence="1 2">
    <name type="scientific">Glacieibacterium frigidum</name>
    <dbReference type="NCBI Taxonomy" id="2593303"/>
    <lineage>
        <taxon>Bacteria</taxon>
        <taxon>Pseudomonadati</taxon>
        <taxon>Pseudomonadota</taxon>
        <taxon>Alphaproteobacteria</taxon>
        <taxon>Sphingomonadales</taxon>
        <taxon>Sphingosinicellaceae</taxon>
        <taxon>Glacieibacterium</taxon>
    </lineage>
</organism>
<evidence type="ECO:0000313" key="1">
    <source>
        <dbReference type="EMBL" id="TRW14202.1"/>
    </source>
</evidence>
<name>A0A552U7K9_9SPHN</name>
<dbReference type="AlphaFoldDB" id="A0A552U7K9"/>
<dbReference type="Proteomes" id="UP000317894">
    <property type="component" value="Unassembled WGS sequence"/>
</dbReference>
<dbReference type="EMBL" id="VJWA01000002">
    <property type="protein sequence ID" value="TRW14202.1"/>
    <property type="molecule type" value="Genomic_DNA"/>
</dbReference>
<evidence type="ECO:0000313" key="2">
    <source>
        <dbReference type="Proteomes" id="UP000317894"/>
    </source>
</evidence>
<accession>A0A552U7K9</accession>
<dbReference type="OrthoDB" id="7596780at2"/>
<comment type="caution">
    <text evidence="1">The sequence shown here is derived from an EMBL/GenBank/DDBJ whole genome shotgun (WGS) entry which is preliminary data.</text>
</comment>